<protein>
    <submittedName>
        <fullName evidence="11">Protein O-mannosyltransferase 2</fullName>
        <ecNumber evidence="11">2.4.1.109</ecNumber>
    </submittedName>
</protein>
<evidence type="ECO:0000256" key="8">
    <source>
        <dbReference type="ARBA" id="ARBA00023136"/>
    </source>
</evidence>
<feature type="transmembrane region" description="Helical" evidence="9">
    <location>
        <begin position="187"/>
        <end position="206"/>
    </location>
</feature>
<dbReference type="InterPro" id="IPR003342">
    <property type="entry name" value="ArnT-like_N"/>
</dbReference>
<dbReference type="GO" id="GO:0004169">
    <property type="term" value="F:dolichyl-phosphate-mannose-protein mannosyltransferase activity"/>
    <property type="evidence" value="ECO:0007669"/>
    <property type="project" value="UniProtKB-EC"/>
</dbReference>
<dbReference type="GO" id="GO:0016020">
    <property type="term" value="C:membrane"/>
    <property type="evidence" value="ECO:0007669"/>
    <property type="project" value="InterPro"/>
</dbReference>
<accession>A0A9W8CN08</accession>
<evidence type="ECO:0000256" key="3">
    <source>
        <dbReference type="ARBA" id="ARBA00007222"/>
    </source>
</evidence>
<evidence type="ECO:0000256" key="6">
    <source>
        <dbReference type="ARBA" id="ARBA00022692"/>
    </source>
</evidence>
<sequence length="439" mass="49460">MSETNASIASRCHTLLIKSLPLHKLLWLSNIPLQASRRYLRRCRPHRSCHHISAALLGLTLVALAARLHGIGADNRVVWDETHFGRFATRYIKREFYLDVHPPLGKLLLMLVYSVFGYSGDFDFESGSKYPSTVPIAASRYVQALLGALLAPVSVLILQTMLLPSCFAWIAGIFVAMDNALIGISRIVVLDSMLLLTNALALYAFLCFRQTQNYTPEADHMGSEFVARLNNSAITLQYPTIHSGSFIVLRSAEYPFEYLSAYAANNSSDYLLATRRRLAVEDYWKVQGSDDNGSFDKSQSIKFGDHISLLIPKTPFHISILNQDGLVGLDKNDDAENVRKDILNYRRPLYDEEYLVDKSVPQQYQFRCVNQGRGALWNIEHHLSSASETPISLLQHISTGYSKNIFTYNRLMHELNGMLVSDPDQLSLVESHPLDRMAS</sequence>
<evidence type="ECO:0000256" key="1">
    <source>
        <dbReference type="ARBA" id="ARBA00004127"/>
    </source>
</evidence>
<comment type="similarity">
    <text evidence="3">Belongs to the glycosyltransferase 39 family.</text>
</comment>
<feature type="domain" description="ArnT-like N-terminal" evidence="10">
    <location>
        <begin position="59"/>
        <end position="212"/>
    </location>
</feature>
<organism evidence="11 12">
    <name type="scientific">Coemansia asiatica</name>
    <dbReference type="NCBI Taxonomy" id="1052880"/>
    <lineage>
        <taxon>Eukaryota</taxon>
        <taxon>Fungi</taxon>
        <taxon>Fungi incertae sedis</taxon>
        <taxon>Zoopagomycota</taxon>
        <taxon>Kickxellomycotina</taxon>
        <taxon>Kickxellomycetes</taxon>
        <taxon>Kickxellales</taxon>
        <taxon>Kickxellaceae</taxon>
        <taxon>Coemansia</taxon>
    </lineage>
</organism>
<dbReference type="Proteomes" id="UP001145021">
    <property type="component" value="Unassembled WGS sequence"/>
</dbReference>
<keyword evidence="4 11" id="KW-0328">Glycosyltransferase</keyword>
<dbReference type="Pfam" id="PF02366">
    <property type="entry name" value="PMT"/>
    <property type="match status" value="1"/>
</dbReference>
<keyword evidence="12" id="KW-1185">Reference proteome</keyword>
<evidence type="ECO:0000313" key="12">
    <source>
        <dbReference type="Proteomes" id="UP001145021"/>
    </source>
</evidence>
<keyword evidence="6 9" id="KW-0812">Transmembrane</keyword>
<dbReference type="AlphaFoldDB" id="A0A9W8CN08"/>
<keyword evidence="8 9" id="KW-0472">Membrane</keyword>
<dbReference type="EC" id="2.4.1.109" evidence="11"/>
<keyword evidence="7 9" id="KW-1133">Transmembrane helix</keyword>
<evidence type="ECO:0000256" key="9">
    <source>
        <dbReference type="SAM" id="Phobius"/>
    </source>
</evidence>
<evidence type="ECO:0000256" key="7">
    <source>
        <dbReference type="ARBA" id="ARBA00022989"/>
    </source>
</evidence>
<evidence type="ECO:0000256" key="4">
    <source>
        <dbReference type="ARBA" id="ARBA00022676"/>
    </source>
</evidence>
<keyword evidence="5 11" id="KW-0808">Transferase</keyword>
<dbReference type="InterPro" id="IPR027005">
    <property type="entry name" value="PMT-like"/>
</dbReference>
<evidence type="ECO:0000259" key="10">
    <source>
        <dbReference type="Pfam" id="PF02366"/>
    </source>
</evidence>
<comment type="caution">
    <text evidence="11">The sequence shown here is derived from an EMBL/GenBank/DDBJ whole genome shotgun (WGS) entry which is preliminary data.</text>
</comment>
<dbReference type="GO" id="GO:0012505">
    <property type="term" value="C:endomembrane system"/>
    <property type="evidence" value="ECO:0007669"/>
    <property type="project" value="UniProtKB-SubCell"/>
</dbReference>
<evidence type="ECO:0000256" key="2">
    <source>
        <dbReference type="ARBA" id="ARBA00004922"/>
    </source>
</evidence>
<comment type="pathway">
    <text evidence="2">Protein modification; protein glycosylation.</text>
</comment>
<feature type="transmembrane region" description="Helical" evidence="9">
    <location>
        <begin position="96"/>
        <end position="116"/>
    </location>
</feature>
<reference evidence="11" key="1">
    <citation type="submission" date="2022-07" db="EMBL/GenBank/DDBJ databases">
        <title>Phylogenomic reconstructions and comparative analyses of Kickxellomycotina fungi.</title>
        <authorList>
            <person name="Reynolds N.K."/>
            <person name="Stajich J.E."/>
            <person name="Barry K."/>
            <person name="Grigoriev I.V."/>
            <person name="Crous P."/>
            <person name="Smith M.E."/>
        </authorList>
    </citation>
    <scope>NUCLEOTIDE SEQUENCE</scope>
    <source>
        <strain evidence="11">NBRC 105413</strain>
    </source>
</reference>
<proteinExistence type="inferred from homology"/>
<dbReference type="PANTHER" id="PTHR10050">
    <property type="entry name" value="DOLICHYL-PHOSPHATE-MANNOSE--PROTEIN MANNOSYLTRANSFERASE"/>
    <property type="match status" value="1"/>
</dbReference>
<evidence type="ECO:0000313" key="11">
    <source>
        <dbReference type="EMBL" id="KAJ1648219.1"/>
    </source>
</evidence>
<dbReference type="EMBL" id="JANBOH010000009">
    <property type="protein sequence ID" value="KAJ1648219.1"/>
    <property type="molecule type" value="Genomic_DNA"/>
</dbReference>
<name>A0A9W8CN08_9FUNG</name>
<gene>
    <name evidence="11" type="primary">PMT2_2</name>
    <name evidence="11" type="ORF">LPJ64_000480</name>
</gene>
<evidence type="ECO:0000256" key="5">
    <source>
        <dbReference type="ARBA" id="ARBA00022679"/>
    </source>
</evidence>
<feature type="transmembrane region" description="Helical" evidence="9">
    <location>
        <begin position="149"/>
        <end position="175"/>
    </location>
</feature>
<comment type="subcellular location">
    <subcellularLocation>
        <location evidence="1">Endomembrane system</location>
        <topology evidence="1">Multi-pass membrane protein</topology>
    </subcellularLocation>
</comment>